<dbReference type="Gene3D" id="2.30.270.10">
    <property type="entry name" value="duf1285 protein"/>
    <property type="match status" value="1"/>
</dbReference>
<dbReference type="RefSeq" id="WP_407326546.1">
    <property type="nucleotide sequence ID" value="NZ_CP136865.1"/>
</dbReference>
<gene>
    <name evidence="3" type="ORF">R0137_11430</name>
</gene>
<dbReference type="Pfam" id="PF06938">
    <property type="entry name" value="DUF1285_N"/>
    <property type="match status" value="1"/>
</dbReference>
<dbReference type="InterPro" id="IPR023361">
    <property type="entry name" value="DUF1285_beta_roll_sf"/>
</dbReference>
<name>A0ABZ0I9S8_9GAMM</name>
<dbReference type="InterPro" id="IPR048342">
    <property type="entry name" value="DUF1285_C"/>
</dbReference>
<organism evidence="3 4">
    <name type="scientific">Congregibacter brevis</name>
    <dbReference type="NCBI Taxonomy" id="3081201"/>
    <lineage>
        <taxon>Bacteria</taxon>
        <taxon>Pseudomonadati</taxon>
        <taxon>Pseudomonadota</taxon>
        <taxon>Gammaproteobacteria</taxon>
        <taxon>Cellvibrionales</taxon>
        <taxon>Halieaceae</taxon>
        <taxon>Congregibacter</taxon>
    </lineage>
</organism>
<dbReference type="Proteomes" id="UP001626549">
    <property type="component" value="Chromosome"/>
</dbReference>
<dbReference type="Gene3D" id="3.10.540.10">
    <property type="entry name" value="duf1285 like domain"/>
    <property type="match status" value="1"/>
</dbReference>
<proteinExistence type="predicted"/>
<dbReference type="EMBL" id="CP136865">
    <property type="protein sequence ID" value="WOJ95853.1"/>
    <property type="molecule type" value="Genomic_DNA"/>
</dbReference>
<evidence type="ECO:0000313" key="4">
    <source>
        <dbReference type="Proteomes" id="UP001626549"/>
    </source>
</evidence>
<feature type="domain" description="DUF1285" evidence="2">
    <location>
        <begin position="106"/>
        <end position="169"/>
    </location>
</feature>
<reference evidence="3 4" key="1">
    <citation type="submission" date="2023-10" db="EMBL/GenBank/DDBJ databases">
        <title>Two novel species belonging to the OM43/NOR5 clade.</title>
        <authorList>
            <person name="Park M."/>
        </authorList>
    </citation>
    <scope>NUCLEOTIDE SEQUENCE [LARGE SCALE GENOMIC DNA]</scope>
    <source>
        <strain evidence="3 4">IMCC45268</strain>
    </source>
</reference>
<accession>A0ABZ0I9S8</accession>
<feature type="domain" description="DUF1285" evidence="1">
    <location>
        <begin position="26"/>
        <end position="88"/>
    </location>
</feature>
<evidence type="ECO:0000259" key="2">
    <source>
        <dbReference type="Pfam" id="PF21028"/>
    </source>
</evidence>
<protein>
    <submittedName>
        <fullName evidence="3">DUF1285 domain-containing protein</fullName>
    </submittedName>
</protein>
<dbReference type="Pfam" id="PF21028">
    <property type="entry name" value="DUF1285_C"/>
    <property type="match status" value="1"/>
</dbReference>
<evidence type="ECO:0000313" key="3">
    <source>
        <dbReference type="EMBL" id="WOJ95853.1"/>
    </source>
</evidence>
<dbReference type="InterPro" id="IPR048341">
    <property type="entry name" value="DUF1285_N"/>
</dbReference>
<keyword evidence="4" id="KW-1185">Reference proteome</keyword>
<sequence>MASSLQSLVDSIVSATAGLPDAAALARWSPELSGDIDIRILTNGSWTHNGEPILREGLVRVFASLLRREDDGDYYLVTPAEKWRIQVERHALVGVDCEHTDGIWKVLLNTGGRCRVGGGNRLHVAGSDGEPYLEVPNGLSAQISRAAWYRLLDAALVDEERAYIISAGEEVSLGATS</sequence>
<evidence type="ECO:0000259" key="1">
    <source>
        <dbReference type="Pfam" id="PF06938"/>
    </source>
</evidence>